<reference evidence="1" key="1">
    <citation type="submission" date="2019-10" db="EMBL/GenBank/DDBJ databases">
        <authorList>
            <consortium name="DOE Joint Genome Institute"/>
            <person name="Kuo A."/>
            <person name="Miyauchi S."/>
            <person name="Kiss E."/>
            <person name="Drula E."/>
            <person name="Kohler A."/>
            <person name="Sanchez-Garcia M."/>
            <person name="Andreopoulos B."/>
            <person name="Barry K.W."/>
            <person name="Bonito G."/>
            <person name="Buee M."/>
            <person name="Carver A."/>
            <person name="Chen C."/>
            <person name="Cichocki N."/>
            <person name="Clum A."/>
            <person name="Culley D."/>
            <person name="Crous P.W."/>
            <person name="Fauchery L."/>
            <person name="Girlanda M."/>
            <person name="Hayes R."/>
            <person name="Keri Z."/>
            <person name="Labutti K."/>
            <person name="Lipzen A."/>
            <person name="Lombard V."/>
            <person name="Magnuson J."/>
            <person name="Maillard F."/>
            <person name="Morin E."/>
            <person name="Murat C."/>
            <person name="Nolan M."/>
            <person name="Ohm R."/>
            <person name="Pangilinan J."/>
            <person name="Pereira M."/>
            <person name="Perotto S."/>
            <person name="Peter M."/>
            <person name="Riley R."/>
            <person name="Sitrit Y."/>
            <person name="Stielow B."/>
            <person name="Szollosi G."/>
            <person name="Zifcakova L."/>
            <person name="Stursova M."/>
            <person name="Spatafora J.W."/>
            <person name="Tedersoo L."/>
            <person name="Vaario L.-M."/>
            <person name="Yamada A."/>
            <person name="Yan M."/>
            <person name="Wang P."/>
            <person name="Xu J."/>
            <person name="Bruns T."/>
            <person name="Baldrian P."/>
            <person name="Vilgalys R."/>
            <person name="Henrissat B."/>
            <person name="Grigoriev I.V."/>
            <person name="Hibbett D."/>
            <person name="Nagy L.G."/>
            <person name="Martin F.M."/>
        </authorList>
    </citation>
    <scope>NUCLEOTIDE SEQUENCE</scope>
    <source>
        <strain evidence="1">P2</strain>
    </source>
</reference>
<organism evidence="1 2">
    <name type="scientific">Thelephora ganbajun</name>
    <name type="common">Ganba fungus</name>
    <dbReference type="NCBI Taxonomy" id="370292"/>
    <lineage>
        <taxon>Eukaryota</taxon>
        <taxon>Fungi</taxon>
        <taxon>Dikarya</taxon>
        <taxon>Basidiomycota</taxon>
        <taxon>Agaricomycotina</taxon>
        <taxon>Agaricomycetes</taxon>
        <taxon>Thelephorales</taxon>
        <taxon>Thelephoraceae</taxon>
        <taxon>Thelephora</taxon>
    </lineage>
</organism>
<name>A0ACB6ZX75_THEGA</name>
<evidence type="ECO:0000313" key="2">
    <source>
        <dbReference type="Proteomes" id="UP000886501"/>
    </source>
</evidence>
<sequence length="493" mass="56400">MDVTIRTSEDSLLGDKDYLSTLPLPSASHSNTFGRRKRAFFTTATLVSLFFLTSYLIIQQRASDRFGVDLKPIPFKPEDVEPPSNATYPIASLYSGARGPPTPLFRDNLLPDKQYLTSWPSAGWSNDVMAFGNLIYLALITDRIPVIPKFTPSHVLVDGHADDLPFGEVFDIPRLASLIKSPILEWRDIKIDESPVVESMGCWAIWPEQQYYDSIPREGWFPRNSGLDVSYTRAPSWVKANPGNEHDKTSRFWDLARLSFPDARREWLNNGQAIQQTPSPILNVIEDPDQQMLCMDYLYFAAAIGDVEYDYDFSPAWRFVVAHMHWTERLEAIGELYLRSTFGLKPSQPIPPYITIHIRHGDFSNWCNGVPLEECFAPIPVIARRVREVQEELSIKYPGMNVKHVIMTSDERDEAWWDLVRAQGWCRIDHSSTAAQYGRWYPVIIDAIVQSKGMGFVGTDRSTFSIISRRRVEDWQRGVARTVKWGYRGADDH</sequence>
<evidence type="ECO:0000313" key="1">
    <source>
        <dbReference type="EMBL" id="KAF9654199.1"/>
    </source>
</evidence>
<comment type="caution">
    <text evidence="1">The sequence shown here is derived from an EMBL/GenBank/DDBJ whole genome shotgun (WGS) entry which is preliminary data.</text>
</comment>
<keyword evidence="2" id="KW-1185">Reference proteome</keyword>
<dbReference type="EMBL" id="MU117961">
    <property type="protein sequence ID" value="KAF9654199.1"/>
    <property type="molecule type" value="Genomic_DNA"/>
</dbReference>
<gene>
    <name evidence="1" type="ORF">BDM02DRAFT_3182029</name>
</gene>
<accession>A0ACB6ZX75</accession>
<protein>
    <submittedName>
        <fullName evidence="1">Uncharacterized protein</fullName>
    </submittedName>
</protein>
<reference evidence="1" key="2">
    <citation type="journal article" date="2020" name="Nat. Commun.">
        <title>Large-scale genome sequencing of mycorrhizal fungi provides insights into the early evolution of symbiotic traits.</title>
        <authorList>
            <person name="Miyauchi S."/>
            <person name="Kiss E."/>
            <person name="Kuo A."/>
            <person name="Drula E."/>
            <person name="Kohler A."/>
            <person name="Sanchez-Garcia M."/>
            <person name="Morin E."/>
            <person name="Andreopoulos B."/>
            <person name="Barry K.W."/>
            <person name="Bonito G."/>
            <person name="Buee M."/>
            <person name="Carver A."/>
            <person name="Chen C."/>
            <person name="Cichocki N."/>
            <person name="Clum A."/>
            <person name="Culley D."/>
            <person name="Crous P.W."/>
            <person name="Fauchery L."/>
            <person name="Girlanda M."/>
            <person name="Hayes R.D."/>
            <person name="Keri Z."/>
            <person name="LaButti K."/>
            <person name="Lipzen A."/>
            <person name="Lombard V."/>
            <person name="Magnuson J."/>
            <person name="Maillard F."/>
            <person name="Murat C."/>
            <person name="Nolan M."/>
            <person name="Ohm R.A."/>
            <person name="Pangilinan J."/>
            <person name="Pereira M.F."/>
            <person name="Perotto S."/>
            <person name="Peter M."/>
            <person name="Pfister S."/>
            <person name="Riley R."/>
            <person name="Sitrit Y."/>
            <person name="Stielow J.B."/>
            <person name="Szollosi G."/>
            <person name="Zifcakova L."/>
            <person name="Stursova M."/>
            <person name="Spatafora J.W."/>
            <person name="Tedersoo L."/>
            <person name="Vaario L.M."/>
            <person name="Yamada A."/>
            <person name="Yan M."/>
            <person name="Wang P."/>
            <person name="Xu J."/>
            <person name="Bruns T."/>
            <person name="Baldrian P."/>
            <person name="Vilgalys R."/>
            <person name="Dunand C."/>
            <person name="Henrissat B."/>
            <person name="Grigoriev I.V."/>
            <person name="Hibbett D."/>
            <person name="Nagy L.G."/>
            <person name="Martin F.M."/>
        </authorList>
    </citation>
    <scope>NUCLEOTIDE SEQUENCE</scope>
    <source>
        <strain evidence="1">P2</strain>
    </source>
</reference>
<dbReference type="Proteomes" id="UP000886501">
    <property type="component" value="Unassembled WGS sequence"/>
</dbReference>
<proteinExistence type="predicted"/>